<organism evidence="1 2">
    <name type="scientific">Canavalia gladiata</name>
    <name type="common">Sword bean</name>
    <name type="synonym">Dolichos gladiatus</name>
    <dbReference type="NCBI Taxonomy" id="3824"/>
    <lineage>
        <taxon>Eukaryota</taxon>
        <taxon>Viridiplantae</taxon>
        <taxon>Streptophyta</taxon>
        <taxon>Embryophyta</taxon>
        <taxon>Tracheophyta</taxon>
        <taxon>Spermatophyta</taxon>
        <taxon>Magnoliopsida</taxon>
        <taxon>eudicotyledons</taxon>
        <taxon>Gunneridae</taxon>
        <taxon>Pentapetalae</taxon>
        <taxon>rosids</taxon>
        <taxon>fabids</taxon>
        <taxon>Fabales</taxon>
        <taxon>Fabaceae</taxon>
        <taxon>Papilionoideae</taxon>
        <taxon>50 kb inversion clade</taxon>
        <taxon>NPAAA clade</taxon>
        <taxon>indigoferoid/millettioid clade</taxon>
        <taxon>Phaseoleae</taxon>
        <taxon>Canavalia</taxon>
    </lineage>
</organism>
<gene>
    <name evidence="1" type="ORF">VNO77_27603</name>
</gene>
<dbReference type="EMBL" id="JAYMYQ010000006">
    <property type="protein sequence ID" value="KAK7324084.1"/>
    <property type="molecule type" value="Genomic_DNA"/>
</dbReference>
<reference evidence="1 2" key="1">
    <citation type="submission" date="2024-01" db="EMBL/GenBank/DDBJ databases">
        <title>The genomes of 5 underutilized Papilionoideae crops provide insights into root nodulation and disease resistanc.</title>
        <authorList>
            <person name="Jiang F."/>
        </authorList>
    </citation>
    <scope>NUCLEOTIDE SEQUENCE [LARGE SCALE GENOMIC DNA]</scope>
    <source>
        <strain evidence="1">LVBAO_FW01</strain>
        <tissue evidence="1">Leaves</tissue>
    </source>
</reference>
<keyword evidence="2" id="KW-1185">Reference proteome</keyword>
<accession>A0AAN9KY58</accession>
<evidence type="ECO:0000313" key="1">
    <source>
        <dbReference type="EMBL" id="KAK7324084.1"/>
    </source>
</evidence>
<evidence type="ECO:0000313" key="2">
    <source>
        <dbReference type="Proteomes" id="UP001367508"/>
    </source>
</evidence>
<comment type="caution">
    <text evidence="1">The sequence shown here is derived from an EMBL/GenBank/DDBJ whole genome shotgun (WGS) entry which is preliminary data.</text>
</comment>
<name>A0AAN9KY58_CANGL</name>
<dbReference type="Proteomes" id="UP001367508">
    <property type="component" value="Unassembled WGS sequence"/>
</dbReference>
<dbReference type="AlphaFoldDB" id="A0AAN9KY58"/>
<proteinExistence type="predicted"/>
<sequence length="113" mass="11794">MCGRSLQFCIVASTPARLCTLPLTHSGSCCTKTGGLILQQAEISLNKMLVGFQGDHDQKRVVTNGLINVNGVEGSGVDLQINSTTLGPDYAVIAGKGHKLATGETGSHAVERK</sequence>
<protein>
    <submittedName>
        <fullName evidence="1">Uncharacterized protein</fullName>
    </submittedName>
</protein>